<reference evidence="7" key="1">
    <citation type="submission" date="2021-06" db="EMBL/GenBank/DDBJ databases">
        <authorList>
            <person name="Kallberg Y."/>
            <person name="Tangrot J."/>
            <person name="Rosling A."/>
        </authorList>
    </citation>
    <scope>NUCLEOTIDE SEQUENCE</scope>
    <source>
        <strain evidence="7">FL130A</strain>
    </source>
</reference>
<evidence type="ECO:0000256" key="5">
    <source>
        <dbReference type="ARBA" id="ARBA00023136"/>
    </source>
</evidence>
<accession>A0A9N9FNN4</accession>
<comment type="similarity">
    <text evidence="2">Belongs to the UPF0220 family.</text>
</comment>
<evidence type="ECO:0000256" key="1">
    <source>
        <dbReference type="ARBA" id="ARBA00004141"/>
    </source>
</evidence>
<organism evidence="7 8">
    <name type="scientific">Ambispora leptoticha</name>
    <dbReference type="NCBI Taxonomy" id="144679"/>
    <lineage>
        <taxon>Eukaryota</taxon>
        <taxon>Fungi</taxon>
        <taxon>Fungi incertae sedis</taxon>
        <taxon>Mucoromycota</taxon>
        <taxon>Glomeromycotina</taxon>
        <taxon>Glomeromycetes</taxon>
        <taxon>Archaeosporales</taxon>
        <taxon>Ambisporaceae</taxon>
        <taxon>Ambispora</taxon>
    </lineage>
</organism>
<proteinExistence type="inferred from homology"/>
<dbReference type="Proteomes" id="UP000789508">
    <property type="component" value="Unassembled WGS sequence"/>
</dbReference>
<evidence type="ECO:0000313" key="8">
    <source>
        <dbReference type="Proteomes" id="UP000789508"/>
    </source>
</evidence>
<dbReference type="GO" id="GO:0016020">
    <property type="term" value="C:membrane"/>
    <property type="evidence" value="ECO:0007669"/>
    <property type="project" value="UniProtKB-SubCell"/>
</dbReference>
<dbReference type="OrthoDB" id="268928at2759"/>
<feature type="transmembrane region" description="Helical" evidence="6">
    <location>
        <begin position="107"/>
        <end position="129"/>
    </location>
</feature>
<keyword evidence="4 6" id="KW-1133">Transmembrane helix</keyword>
<feature type="transmembrane region" description="Helical" evidence="6">
    <location>
        <begin position="31"/>
        <end position="54"/>
    </location>
</feature>
<dbReference type="InterPro" id="IPR007919">
    <property type="entry name" value="UPF0220"/>
</dbReference>
<dbReference type="PANTHER" id="PTHR13180">
    <property type="entry name" value="SMALL MEMBRANE PROTEIN-RELATED"/>
    <property type="match status" value="1"/>
</dbReference>
<name>A0A9N9FNN4_9GLOM</name>
<gene>
    <name evidence="7" type="ORF">ALEPTO_LOCUS5639</name>
</gene>
<dbReference type="AlphaFoldDB" id="A0A9N9FNN4"/>
<sequence length="176" mass="19990">MSTRWDDYDENHRICLFPIPRFRLVENKRDVGVYVSGVLFALGWWFFIDAVVYASTIDHPEVTLTFVDWMNGIFSTLGLIFVNSVDKSRLLDDDFGYSSNVSACRRFLLFIGLALMGSGLAGSVTVLILKYIMPEIEMPVLYFGIAEVAQNTAIMLSSVALWIAPTNNEYQYNYVL</sequence>
<dbReference type="EMBL" id="CAJVPS010001640">
    <property type="protein sequence ID" value="CAG8545904.1"/>
    <property type="molecule type" value="Genomic_DNA"/>
</dbReference>
<comment type="subcellular location">
    <subcellularLocation>
        <location evidence="1">Membrane</location>
        <topology evidence="1">Multi-pass membrane protein</topology>
    </subcellularLocation>
</comment>
<keyword evidence="8" id="KW-1185">Reference proteome</keyword>
<evidence type="ECO:0000256" key="4">
    <source>
        <dbReference type="ARBA" id="ARBA00022989"/>
    </source>
</evidence>
<dbReference type="Pfam" id="PF05255">
    <property type="entry name" value="UPF0220"/>
    <property type="match status" value="1"/>
</dbReference>
<evidence type="ECO:0000256" key="2">
    <source>
        <dbReference type="ARBA" id="ARBA00005335"/>
    </source>
</evidence>
<comment type="caution">
    <text evidence="7">The sequence shown here is derived from an EMBL/GenBank/DDBJ whole genome shotgun (WGS) entry which is preliminary data.</text>
</comment>
<evidence type="ECO:0000313" key="7">
    <source>
        <dbReference type="EMBL" id="CAG8545904.1"/>
    </source>
</evidence>
<keyword evidence="5 6" id="KW-0472">Membrane</keyword>
<keyword evidence="3 6" id="KW-0812">Transmembrane</keyword>
<evidence type="ECO:0000256" key="3">
    <source>
        <dbReference type="ARBA" id="ARBA00022692"/>
    </source>
</evidence>
<feature type="transmembrane region" description="Helical" evidence="6">
    <location>
        <begin position="66"/>
        <end position="86"/>
    </location>
</feature>
<evidence type="ECO:0000256" key="6">
    <source>
        <dbReference type="SAM" id="Phobius"/>
    </source>
</evidence>
<protein>
    <submittedName>
        <fullName evidence="7">6098_t:CDS:1</fullName>
    </submittedName>
</protein>
<feature type="transmembrane region" description="Helical" evidence="6">
    <location>
        <begin position="141"/>
        <end position="164"/>
    </location>
</feature>